<organism evidence="14">
    <name type="scientific">Gyrovirus 10</name>
    <dbReference type="NCBI Taxonomy" id="2218660"/>
    <lineage>
        <taxon>Viruses</taxon>
        <taxon>Monodnaviria</taxon>
        <taxon>Shotokuvirae</taxon>
        <taxon>Commensaviricota</taxon>
        <taxon>Cardeaviricetes</taxon>
        <taxon>Sanitavirales</taxon>
        <taxon>Anelloviridae</taxon>
        <taxon>Gyrovirus</taxon>
        <taxon>Gyrovirus chauna1</taxon>
    </lineage>
</organism>
<keyword evidence="6" id="KW-0378">Hydrolase</keyword>
<comment type="function">
    <text evidence="8">May act as a scaffold protein in virion assembly. May also play a role in intracellular signaling during viral replication.</text>
</comment>
<evidence type="ECO:0000256" key="9">
    <source>
        <dbReference type="ARBA" id="ARBA00047761"/>
    </source>
</evidence>
<evidence type="ECO:0000313" key="14">
    <source>
        <dbReference type="EMBL" id="AWT08461.1"/>
    </source>
</evidence>
<sequence>MAHWSPATPIKSPPITPPDKRNYVTKTINGINASNKFCNVGWDKLQNSPDWYRANYNRTIATWLRDCKTAHSKICSCSSFRNHWHQTDATLTTDSSTQTDVDTSPIIRAGERARRKILARERRQATPGNRKKKHKTVTWDIGPEESSTPSDEDDGESIDAFDLTEDDDDSAFANVNFDLATDLDAALNAPSGTNTPARMW</sequence>
<evidence type="ECO:0000256" key="10">
    <source>
        <dbReference type="ARBA" id="ARBA00048336"/>
    </source>
</evidence>
<accession>A0A2U9N4H0</accession>
<dbReference type="EC" id="3.1.3.48" evidence="2"/>
<evidence type="ECO:0000256" key="11">
    <source>
        <dbReference type="ARBA" id="ARBA00051722"/>
    </source>
</evidence>
<reference evidence="14" key="1">
    <citation type="journal article" date="2018" name="Virology">
        <title>Severe neurologic disease and chick mortality in crested screamers (Chauna torquata) infected with a novel Gyrovirus.</title>
        <authorList>
            <person name="Goldberg T.L."/>
            <person name="Clyde V.L."/>
            <person name="Gendron-Fitzpatrick A."/>
            <person name="Sibley S.D."/>
            <person name="Wallace R."/>
        </authorList>
    </citation>
    <scope>NUCLEOTIDE SEQUENCE [LARGE SCALE GENOMIC DNA]</scope>
    <source>
        <strain evidence="14">GyV10.1</strain>
    </source>
</reference>
<keyword evidence="15" id="KW-1185">Reference proteome</keyword>
<dbReference type="GO" id="GO:0004725">
    <property type="term" value="F:protein tyrosine phosphatase activity"/>
    <property type="evidence" value="ECO:0007669"/>
    <property type="project" value="UniProtKB-EC"/>
</dbReference>
<dbReference type="EMBL" id="MH016740">
    <property type="protein sequence ID" value="AWT08461.1"/>
    <property type="molecule type" value="Genomic_DNA"/>
</dbReference>
<evidence type="ECO:0000256" key="6">
    <source>
        <dbReference type="ARBA" id="ARBA00022801"/>
    </source>
</evidence>
<evidence type="ECO:0000256" key="4">
    <source>
        <dbReference type="ARBA" id="ARBA00017219"/>
    </source>
</evidence>
<comment type="catalytic activity">
    <reaction evidence="9">
        <text>O-phospho-L-seryl-[protein] + H2O = L-seryl-[protein] + phosphate</text>
        <dbReference type="Rhea" id="RHEA:20629"/>
        <dbReference type="Rhea" id="RHEA-COMP:9863"/>
        <dbReference type="Rhea" id="RHEA-COMP:11604"/>
        <dbReference type="ChEBI" id="CHEBI:15377"/>
        <dbReference type="ChEBI" id="CHEBI:29999"/>
        <dbReference type="ChEBI" id="CHEBI:43474"/>
        <dbReference type="ChEBI" id="CHEBI:83421"/>
        <dbReference type="EC" id="3.1.3.16"/>
    </reaction>
</comment>
<dbReference type="Pfam" id="PF02957">
    <property type="entry name" value="TT_ORF2-like"/>
    <property type="match status" value="1"/>
</dbReference>
<feature type="compositionally biased region" description="Acidic residues" evidence="12">
    <location>
        <begin position="150"/>
        <end position="166"/>
    </location>
</feature>
<protein>
    <recommendedName>
        <fullName evidence="4">Dual specificity protein phosphatase VP2</fullName>
        <ecNumber evidence="3">3.1.3.16</ecNumber>
        <ecNumber evidence="2">3.1.3.48</ecNumber>
    </recommendedName>
</protein>
<gene>
    <name evidence="14" type="primary">VP2</name>
</gene>
<evidence type="ECO:0000256" key="1">
    <source>
        <dbReference type="ARBA" id="ARBA00008237"/>
    </source>
</evidence>
<evidence type="ECO:0000256" key="5">
    <source>
        <dbReference type="ARBA" id="ARBA00022518"/>
    </source>
</evidence>
<keyword evidence="5" id="KW-0244">Early protein</keyword>
<evidence type="ECO:0000256" key="3">
    <source>
        <dbReference type="ARBA" id="ARBA00013081"/>
    </source>
</evidence>
<evidence type="ECO:0000256" key="7">
    <source>
        <dbReference type="ARBA" id="ARBA00022912"/>
    </source>
</evidence>
<evidence type="ECO:0000256" key="2">
    <source>
        <dbReference type="ARBA" id="ARBA00013064"/>
    </source>
</evidence>
<dbReference type="EC" id="3.1.3.16" evidence="3"/>
<comment type="catalytic activity">
    <reaction evidence="10">
        <text>O-phospho-L-threonyl-[protein] + H2O = L-threonyl-[protein] + phosphate</text>
        <dbReference type="Rhea" id="RHEA:47004"/>
        <dbReference type="Rhea" id="RHEA-COMP:11060"/>
        <dbReference type="Rhea" id="RHEA-COMP:11605"/>
        <dbReference type="ChEBI" id="CHEBI:15377"/>
        <dbReference type="ChEBI" id="CHEBI:30013"/>
        <dbReference type="ChEBI" id="CHEBI:43474"/>
        <dbReference type="ChEBI" id="CHEBI:61977"/>
        <dbReference type="EC" id="3.1.3.16"/>
    </reaction>
</comment>
<evidence type="ECO:0000259" key="13">
    <source>
        <dbReference type="Pfam" id="PF02957"/>
    </source>
</evidence>
<keyword evidence="7" id="KW-0904">Protein phosphatase</keyword>
<comment type="similarity">
    <text evidence="1">Belongs to the gyrovirus protein VP2 family.</text>
</comment>
<evidence type="ECO:0000313" key="15">
    <source>
        <dbReference type="Proteomes" id="UP000248658"/>
    </source>
</evidence>
<name>A0A2U9N4H0_9VIRU</name>
<evidence type="ECO:0000256" key="8">
    <source>
        <dbReference type="ARBA" id="ARBA00024766"/>
    </source>
</evidence>
<evidence type="ECO:0000256" key="12">
    <source>
        <dbReference type="SAM" id="MobiDB-lite"/>
    </source>
</evidence>
<dbReference type="Proteomes" id="UP000248658">
    <property type="component" value="Genome"/>
</dbReference>
<comment type="catalytic activity">
    <reaction evidence="11">
        <text>O-phospho-L-tyrosyl-[protein] + H2O = L-tyrosyl-[protein] + phosphate</text>
        <dbReference type="Rhea" id="RHEA:10684"/>
        <dbReference type="Rhea" id="RHEA-COMP:10136"/>
        <dbReference type="Rhea" id="RHEA-COMP:20101"/>
        <dbReference type="ChEBI" id="CHEBI:15377"/>
        <dbReference type="ChEBI" id="CHEBI:43474"/>
        <dbReference type="ChEBI" id="CHEBI:46858"/>
        <dbReference type="ChEBI" id="CHEBI:61978"/>
        <dbReference type="EC" id="3.1.3.48"/>
    </reaction>
</comment>
<feature type="region of interest" description="Disordered" evidence="12">
    <location>
        <begin position="120"/>
        <end position="166"/>
    </location>
</feature>
<proteinExistence type="inferred from homology"/>
<dbReference type="GO" id="GO:0004722">
    <property type="term" value="F:protein serine/threonine phosphatase activity"/>
    <property type="evidence" value="ECO:0007669"/>
    <property type="project" value="UniProtKB-EC"/>
</dbReference>
<dbReference type="InterPro" id="IPR004118">
    <property type="entry name" value="HEV_TT_vir_Orf2/Gyrovir_Vp2_N"/>
</dbReference>
<feature type="domain" description="Hepatitis TT virus Orf2/Gyrovirus Vp2 N-terminal" evidence="13">
    <location>
        <begin position="60"/>
        <end position="100"/>
    </location>
</feature>
<feature type="region of interest" description="Disordered" evidence="12">
    <location>
        <begin position="1"/>
        <end position="21"/>
    </location>
</feature>